<dbReference type="Proteomes" id="UP001499863">
    <property type="component" value="Unassembled WGS sequence"/>
</dbReference>
<accession>A0ABN1Y3Q3</accession>
<evidence type="ECO:0000259" key="2">
    <source>
        <dbReference type="PROSITE" id="PS51819"/>
    </source>
</evidence>
<evidence type="ECO:0000256" key="1">
    <source>
        <dbReference type="ARBA" id="ARBA00022723"/>
    </source>
</evidence>
<dbReference type="RefSeq" id="WP_344334989.1">
    <property type="nucleotide sequence ID" value="NZ_BAAAKJ010000161.1"/>
</dbReference>
<dbReference type="CDD" id="cd16361">
    <property type="entry name" value="VOC_ShValD_like"/>
    <property type="match status" value="1"/>
</dbReference>
<sequence>MAKIPGARAVHHIAYTVPDLQQAVDFFVDVIGAELAYRLGPVEDPETDWMARKLNVDPRASANIAMLRLGPNANLELFEYTAPVQDRGQPRNSDVGGHHFAIYVDDVDKAADYLRRVPGVTILGDPETIEDGPIKGDRWVYFTTPWGMSMELINMPEGMPYEDATETRLYLPTEHWPES</sequence>
<dbReference type="Pfam" id="PF13669">
    <property type="entry name" value="Glyoxalase_4"/>
    <property type="match status" value="1"/>
</dbReference>
<proteinExistence type="predicted"/>
<protein>
    <submittedName>
        <fullName evidence="3">VOC family protein</fullName>
    </submittedName>
</protein>
<evidence type="ECO:0000313" key="4">
    <source>
        <dbReference type="Proteomes" id="UP001499863"/>
    </source>
</evidence>
<reference evidence="3 4" key="1">
    <citation type="journal article" date="2019" name="Int. J. Syst. Evol. Microbiol.">
        <title>The Global Catalogue of Microorganisms (GCM) 10K type strain sequencing project: providing services to taxonomists for standard genome sequencing and annotation.</title>
        <authorList>
            <consortium name="The Broad Institute Genomics Platform"/>
            <consortium name="The Broad Institute Genome Sequencing Center for Infectious Disease"/>
            <person name="Wu L."/>
            <person name="Ma J."/>
        </authorList>
    </citation>
    <scope>NUCLEOTIDE SEQUENCE [LARGE SCALE GENOMIC DNA]</scope>
    <source>
        <strain evidence="3 4">JCM 12393</strain>
    </source>
</reference>
<dbReference type="PANTHER" id="PTHR43048">
    <property type="entry name" value="METHYLMALONYL-COA EPIMERASE"/>
    <property type="match status" value="1"/>
</dbReference>
<dbReference type="InterPro" id="IPR051785">
    <property type="entry name" value="MMCE/EMCE_epimerase"/>
</dbReference>
<dbReference type="EMBL" id="BAAAKJ010000161">
    <property type="protein sequence ID" value="GAA1395363.1"/>
    <property type="molecule type" value="Genomic_DNA"/>
</dbReference>
<keyword evidence="4" id="KW-1185">Reference proteome</keyword>
<organism evidence="3 4">
    <name type="scientific">Kitasatospora putterlickiae</name>
    <dbReference type="NCBI Taxonomy" id="221725"/>
    <lineage>
        <taxon>Bacteria</taxon>
        <taxon>Bacillati</taxon>
        <taxon>Actinomycetota</taxon>
        <taxon>Actinomycetes</taxon>
        <taxon>Kitasatosporales</taxon>
        <taxon>Streptomycetaceae</taxon>
        <taxon>Kitasatospora</taxon>
    </lineage>
</organism>
<dbReference type="InterPro" id="IPR029068">
    <property type="entry name" value="Glyas_Bleomycin-R_OHBP_Dase"/>
</dbReference>
<evidence type="ECO:0000313" key="3">
    <source>
        <dbReference type="EMBL" id="GAA1395363.1"/>
    </source>
</evidence>
<gene>
    <name evidence="3" type="ORF">GCM10009639_30430</name>
</gene>
<keyword evidence="1" id="KW-0479">Metal-binding</keyword>
<dbReference type="SUPFAM" id="SSF54593">
    <property type="entry name" value="Glyoxalase/Bleomycin resistance protein/Dihydroxybiphenyl dioxygenase"/>
    <property type="match status" value="1"/>
</dbReference>
<dbReference type="InterPro" id="IPR037523">
    <property type="entry name" value="VOC_core"/>
</dbReference>
<name>A0ABN1Y3Q3_9ACTN</name>
<dbReference type="PROSITE" id="PS51819">
    <property type="entry name" value="VOC"/>
    <property type="match status" value="1"/>
</dbReference>
<feature type="domain" description="VOC" evidence="2">
    <location>
        <begin position="9"/>
        <end position="155"/>
    </location>
</feature>
<comment type="caution">
    <text evidence="3">The sequence shown here is derived from an EMBL/GenBank/DDBJ whole genome shotgun (WGS) entry which is preliminary data.</text>
</comment>
<dbReference type="Gene3D" id="3.10.180.10">
    <property type="entry name" value="2,3-Dihydroxybiphenyl 1,2-Dioxygenase, domain 1"/>
    <property type="match status" value="1"/>
</dbReference>
<dbReference type="PANTHER" id="PTHR43048:SF6">
    <property type="entry name" value="BLR8189 PROTEIN"/>
    <property type="match status" value="1"/>
</dbReference>